<accession>A0A0W1R783</accession>
<proteinExistence type="predicted"/>
<evidence type="ECO:0000256" key="1">
    <source>
        <dbReference type="SAM" id="MobiDB-lite"/>
    </source>
</evidence>
<dbReference type="InterPro" id="IPR055944">
    <property type="entry name" value="DUF7522"/>
</dbReference>
<keyword evidence="3" id="KW-1185">Reference proteome</keyword>
<evidence type="ECO:0000313" key="3">
    <source>
        <dbReference type="Proteomes" id="UP000054387"/>
    </source>
</evidence>
<dbReference type="RefSeq" id="WP_058582115.1">
    <property type="nucleotide sequence ID" value="NZ_LOPU01000029.1"/>
</dbReference>
<name>A0A0W1R783_9EURY</name>
<reference evidence="2 3" key="1">
    <citation type="submission" date="2015-12" db="EMBL/GenBank/DDBJ databases">
        <title>Haloprofundus marisrubri gen. nov., sp. nov., an extremely halophilic archaeon isolated from the Discovery deep brine-seawater interface in the Red Sea.</title>
        <authorList>
            <person name="Zhang G."/>
            <person name="Stingl U."/>
            <person name="Rashid M."/>
        </authorList>
    </citation>
    <scope>NUCLEOTIDE SEQUENCE [LARGE SCALE GENOMIC DNA]</scope>
    <source>
        <strain evidence="2 3">SB9</strain>
    </source>
</reference>
<dbReference type="Proteomes" id="UP000054387">
    <property type="component" value="Unassembled WGS sequence"/>
</dbReference>
<evidence type="ECO:0000313" key="2">
    <source>
        <dbReference type="EMBL" id="KTG08962.1"/>
    </source>
</evidence>
<sequence length="177" mass="19904">MSERTEWLAEQMRHADPSDQYSVLLTALQDETGDSLRTVAYGNFESREYNLLYADAETIQQYSAADIDAIVDDLALEQLAAERQTELYEPIGDLELTIRVFEEGINVLARGSETTPMLFVGLDGDERNLLPTISILRTFLGERRPVVDGEVDDRDDGEGKNNGQDDEEDERRLAGND</sequence>
<feature type="region of interest" description="Disordered" evidence="1">
    <location>
        <begin position="147"/>
        <end position="177"/>
    </location>
</feature>
<comment type="caution">
    <text evidence="2">The sequence shown here is derived from an EMBL/GenBank/DDBJ whole genome shotgun (WGS) entry which is preliminary data.</text>
</comment>
<dbReference type="Pfam" id="PF24366">
    <property type="entry name" value="DUF7522"/>
    <property type="match status" value="1"/>
</dbReference>
<dbReference type="OrthoDB" id="264301at2157"/>
<organism evidence="2 3">
    <name type="scientific">Haloprofundus marisrubri</name>
    <dbReference type="NCBI Taxonomy" id="1514971"/>
    <lineage>
        <taxon>Archaea</taxon>
        <taxon>Methanobacteriati</taxon>
        <taxon>Methanobacteriota</taxon>
        <taxon>Stenosarchaea group</taxon>
        <taxon>Halobacteria</taxon>
        <taxon>Halobacteriales</taxon>
        <taxon>Haloferacaceae</taxon>
        <taxon>Haloprofundus</taxon>
    </lineage>
</organism>
<protein>
    <submittedName>
        <fullName evidence="2">Uncharacterized protein</fullName>
    </submittedName>
</protein>
<dbReference type="EMBL" id="LOPU01000029">
    <property type="protein sequence ID" value="KTG08962.1"/>
    <property type="molecule type" value="Genomic_DNA"/>
</dbReference>
<gene>
    <name evidence="2" type="ORF">AUR64_14230</name>
</gene>
<dbReference type="AlphaFoldDB" id="A0A0W1R783"/>